<organism evidence="2 3">
    <name type="scientific">Flavobacterium subsaxonicum WB 4.1-42 = DSM 21790</name>
    <dbReference type="NCBI Taxonomy" id="1121898"/>
    <lineage>
        <taxon>Bacteria</taxon>
        <taxon>Pseudomonadati</taxon>
        <taxon>Bacteroidota</taxon>
        <taxon>Flavobacteriia</taxon>
        <taxon>Flavobacteriales</taxon>
        <taxon>Flavobacteriaceae</taxon>
        <taxon>Flavobacterium</taxon>
    </lineage>
</organism>
<feature type="chain" id="PRO_5001992390" evidence="1">
    <location>
        <begin position="19"/>
        <end position="98"/>
    </location>
</feature>
<gene>
    <name evidence="2" type="ORF">Q766_10900</name>
</gene>
<dbReference type="Proteomes" id="UP000030111">
    <property type="component" value="Unassembled WGS sequence"/>
</dbReference>
<keyword evidence="1" id="KW-0732">Signal</keyword>
<protein>
    <submittedName>
        <fullName evidence="2">Uncharacterized protein</fullName>
    </submittedName>
</protein>
<evidence type="ECO:0000256" key="1">
    <source>
        <dbReference type="SAM" id="SignalP"/>
    </source>
</evidence>
<evidence type="ECO:0000313" key="3">
    <source>
        <dbReference type="Proteomes" id="UP000030111"/>
    </source>
</evidence>
<dbReference type="AlphaFoldDB" id="A0A0A2MM22"/>
<name>A0A0A2MM22_9FLAO</name>
<evidence type="ECO:0000313" key="2">
    <source>
        <dbReference type="EMBL" id="KGO92626.1"/>
    </source>
</evidence>
<proteinExistence type="predicted"/>
<accession>A0A0A2MM22</accession>
<dbReference type="STRING" id="1121898.GCA_000422725_02345"/>
<dbReference type="PROSITE" id="PS51257">
    <property type="entry name" value="PROKAR_LIPOPROTEIN"/>
    <property type="match status" value="1"/>
</dbReference>
<reference evidence="2 3" key="1">
    <citation type="submission" date="2013-09" db="EMBL/GenBank/DDBJ databases">
        <authorList>
            <person name="Zeng Z."/>
            <person name="Chen C."/>
        </authorList>
    </citation>
    <scope>NUCLEOTIDE SEQUENCE [LARGE SCALE GENOMIC DNA]</scope>
    <source>
        <strain evidence="2 3">WB 4.1-42</strain>
    </source>
</reference>
<dbReference type="RefSeq" id="WP_026992710.1">
    <property type="nucleotide sequence ID" value="NZ_JRLY01000008.1"/>
</dbReference>
<comment type="caution">
    <text evidence="2">The sequence shown here is derived from an EMBL/GenBank/DDBJ whole genome shotgun (WGS) entry which is preliminary data.</text>
</comment>
<feature type="signal peptide" evidence="1">
    <location>
        <begin position="1"/>
        <end position="18"/>
    </location>
</feature>
<dbReference type="EMBL" id="JRLY01000008">
    <property type="protein sequence ID" value="KGO92626.1"/>
    <property type="molecule type" value="Genomic_DNA"/>
</dbReference>
<keyword evidence="3" id="KW-1185">Reference proteome</keyword>
<sequence length="98" mass="10359">MKKILLLSLLGISLYACSNEEAADTAVSQKTVAEPVAAPLQPEVTAILNRYIVNQGSSGNDEATKTFAADAKIYLTDKGIATTGLNDSEVINLFLSNI</sequence>